<feature type="non-terminal residue" evidence="2">
    <location>
        <position position="1066"/>
    </location>
</feature>
<dbReference type="RefSeq" id="WP_268925442.1">
    <property type="nucleotide sequence ID" value="NZ_JAPTGB010000018.1"/>
</dbReference>
<dbReference type="EMBL" id="JAPTGB010000018">
    <property type="protein sequence ID" value="MCZ0861253.1"/>
    <property type="molecule type" value="Genomic_DNA"/>
</dbReference>
<comment type="subcellular location">
    <subcellularLocation>
        <location evidence="1">Cell envelope</location>
    </subcellularLocation>
</comment>
<gene>
    <name evidence="2" type="ORF">O0S10_08480</name>
</gene>
<dbReference type="Pfam" id="PF09479">
    <property type="entry name" value="Flg_new"/>
    <property type="match status" value="1"/>
</dbReference>
<name>A0ABT4IHN1_9EURY</name>
<sequence length="1066" mass="110334">MSLRKYGTFCPKDDAAKLLRRGVVLLAALLLVCTLMAGAVSAETTTVNDFQGLQSAFQNGNEIKLTADILTVPVNTLIVSDDVTLTLDLNGHTLGNTTFASEKDTDGNIQKILSVTGGSLTLKDSGSTGKLLSNWTAIHVTKGTLDLQGGFYSGYHASALSEDNYGYTIVIQGSESNTASDYSKVTIGKNAVVEGYSYAVQISQAGSSSSYGVVLDVYGTLKGNETAANMGGHYGGVGITVNGNIKETTGNIPKITIHDGAVLQGFHGGNTDTGDADGPAIYAAGHAEWIINGGTFSGDEALGIKDGKWIINGGTFTANGAYYRPATAHSSGSEQTGAAISVTNTYERTVTIEITGGTFTSTQGIAFYDGLTGGEGKSSGLTSLKITGGTFTSAANKEVIVLDDTPENKEVSLTGGTFIVNSREGLKNALELGGSGYTVKLGEGITYGEYNKTSRIDLTKAGTLTLDLNGKTITAQPTPKTDTNFGSSFIKINEGVTLTVKDSASSGTITVNDASTSISDLSNKPYIFFVAKEGVLNLASGTFASPAGYVIGGNGDKTSSTGGTYASPEITITGGTLTAGQTAIYMPAYGGKLTITDGTVTGTTGGIDIRTGTITITGGTIASTGNNVAAPTAVTGHPLCDGSAIVLESSSAYETNIVLKISGDAVIKSTNGAALRNLVRSGDVISGKTASVTVTIEGSAKLEGKTAAIENARYTGDTDTSIVGTFNLNGGSYKGDEILKEIDSSAVHYPSGYSMTKQADESGYHFVTKVVEPTISEKVETKEDGKTTISAAPGDTLDYNEASKTVTMKDETSGVKLEVIYGNDAQKTGETVSGTVNSITATYEDVDLDGGHAVSLEIALDGDNPAEITAQLPSIIKSVKVDIVKTSLSADYNNVQILTMFEALSSDLGKFNDAIKDKGIVITFKIPATAVGSNPVFSIAHFTANGDIKGILNPDSVVKDGDYWIIKVTATEFSGYAPFTGTAKSSGYSSSGNTNNAFRVLFDTSGGSYVSPATGLSYGDKISQPANPVKDGYTFGGWYKDAACTQAWSFSDSIPGDMTLYAKWTS</sequence>
<dbReference type="InterPro" id="IPR013378">
    <property type="entry name" value="InlB-like_B-rpt"/>
</dbReference>
<dbReference type="NCBIfam" id="TIGR02543">
    <property type="entry name" value="List_Bact_rpt"/>
    <property type="match status" value="1"/>
</dbReference>
<evidence type="ECO:0000256" key="1">
    <source>
        <dbReference type="ARBA" id="ARBA00004196"/>
    </source>
</evidence>
<dbReference type="InterPro" id="IPR042229">
    <property type="entry name" value="Listeria/Bacterioides_rpt_sf"/>
</dbReference>
<evidence type="ECO:0000313" key="3">
    <source>
        <dbReference type="Proteomes" id="UP001141422"/>
    </source>
</evidence>
<dbReference type="Proteomes" id="UP001141422">
    <property type="component" value="Unassembled WGS sequence"/>
</dbReference>
<keyword evidence="3" id="KW-1185">Reference proteome</keyword>
<reference evidence="2" key="1">
    <citation type="submission" date="2022-12" db="EMBL/GenBank/DDBJ databases">
        <title>Isolation and characterisation of novel Methanocorpusculum spp. from native Australian herbivores indicates the genus is ancestrally host-associated.</title>
        <authorList>
            <person name="Volmer J.G."/>
            <person name="Soo R.M."/>
            <person name="Evans P.N."/>
            <person name="Hoedt E.C."/>
            <person name="Astorga Alsina A.L."/>
            <person name="Woodcroft B.J."/>
            <person name="Tyson G.W."/>
            <person name="Hugenholtz P."/>
            <person name="Morrison M."/>
        </authorList>
    </citation>
    <scope>NUCLEOTIDE SEQUENCE</scope>
    <source>
        <strain evidence="2">MG</strain>
    </source>
</reference>
<dbReference type="Gene3D" id="2.60.40.4270">
    <property type="entry name" value="Listeria-Bacteroides repeat domain"/>
    <property type="match status" value="1"/>
</dbReference>
<organism evidence="2 3">
    <name type="scientific">Methanocorpusculum petauri</name>
    <dbReference type="NCBI Taxonomy" id="3002863"/>
    <lineage>
        <taxon>Archaea</taxon>
        <taxon>Methanobacteriati</taxon>
        <taxon>Methanobacteriota</taxon>
        <taxon>Stenosarchaea group</taxon>
        <taxon>Methanomicrobia</taxon>
        <taxon>Methanomicrobiales</taxon>
        <taxon>Methanocorpusculaceae</taxon>
        <taxon>Methanocorpusculum</taxon>
    </lineage>
</organism>
<accession>A0ABT4IHN1</accession>
<comment type="caution">
    <text evidence="2">The sequence shown here is derived from an EMBL/GenBank/DDBJ whole genome shotgun (WGS) entry which is preliminary data.</text>
</comment>
<evidence type="ECO:0000313" key="2">
    <source>
        <dbReference type="EMBL" id="MCZ0861253.1"/>
    </source>
</evidence>
<proteinExistence type="predicted"/>
<protein>
    <submittedName>
        <fullName evidence="2">InlB B-repeat-containing protein</fullName>
    </submittedName>
</protein>